<keyword evidence="3" id="KW-1185">Reference proteome</keyword>
<feature type="transmembrane region" description="Helical" evidence="1">
    <location>
        <begin position="159"/>
        <end position="181"/>
    </location>
</feature>
<dbReference type="EMBL" id="RCWJ01000001">
    <property type="protein sequence ID" value="RLQ86405.1"/>
    <property type="molecule type" value="Genomic_DNA"/>
</dbReference>
<evidence type="ECO:0008006" key="4">
    <source>
        <dbReference type="Google" id="ProtNLM"/>
    </source>
</evidence>
<feature type="transmembrane region" description="Helical" evidence="1">
    <location>
        <begin position="37"/>
        <end position="56"/>
    </location>
</feature>
<protein>
    <recommendedName>
        <fullName evidence="4">YrhK domain-containing protein</fullName>
    </recommendedName>
</protein>
<keyword evidence="1" id="KW-0812">Transmembrane</keyword>
<feature type="transmembrane region" description="Helical" evidence="1">
    <location>
        <begin position="193"/>
        <end position="216"/>
    </location>
</feature>
<proteinExistence type="predicted"/>
<gene>
    <name evidence="2" type="ORF">D9V28_06205</name>
</gene>
<evidence type="ECO:0000256" key="1">
    <source>
        <dbReference type="SAM" id="Phobius"/>
    </source>
</evidence>
<feature type="transmembrane region" description="Helical" evidence="1">
    <location>
        <begin position="89"/>
        <end position="110"/>
    </location>
</feature>
<reference evidence="2 3" key="1">
    <citation type="submission" date="2018-10" db="EMBL/GenBank/DDBJ databases">
        <authorList>
            <person name="Li J."/>
        </authorList>
    </citation>
    <scope>NUCLEOTIDE SEQUENCE [LARGE SCALE GENOMIC DNA]</scope>
    <source>
        <strain evidence="2 3">ZD1-4</strain>
    </source>
</reference>
<accession>A0A3L7J7S3</accession>
<feature type="transmembrane region" description="Helical" evidence="1">
    <location>
        <begin position="9"/>
        <end position="31"/>
    </location>
</feature>
<dbReference type="AlphaFoldDB" id="A0A3L7J7S3"/>
<feature type="transmembrane region" description="Helical" evidence="1">
    <location>
        <begin position="130"/>
        <end position="147"/>
    </location>
</feature>
<organism evidence="2 3">
    <name type="scientific">Mycetocola zhadangensis</name>
    <dbReference type="NCBI Taxonomy" id="1164595"/>
    <lineage>
        <taxon>Bacteria</taxon>
        <taxon>Bacillati</taxon>
        <taxon>Actinomycetota</taxon>
        <taxon>Actinomycetes</taxon>
        <taxon>Micrococcales</taxon>
        <taxon>Microbacteriaceae</taxon>
        <taxon>Mycetocola</taxon>
    </lineage>
</organism>
<evidence type="ECO:0000313" key="2">
    <source>
        <dbReference type="EMBL" id="RLQ86405.1"/>
    </source>
</evidence>
<dbReference type="Proteomes" id="UP000282460">
    <property type="component" value="Unassembled WGS sequence"/>
</dbReference>
<sequence length="232" mass="24991">MRGATLSSWCIGGLFMVGAFCFALGSLPAFFNLADSALVAWVFFGGSIFFTVASYLQFRECLAAPETIDPAGSRKQGLRYLVGWRTRSLGWWATAIQLAGTILFNISTFAATRQDLAVDQERKLIWAPDFWGSACFLIASVLAYVEVSPRIWRHPRRDLGWHIALLNLVGSVAFGLAAIGARYLPTTSEPANIALVNAGTFVGAVCFFVGAALLPAESAGSERAPKVASNMN</sequence>
<comment type="caution">
    <text evidence="2">The sequence shown here is derived from an EMBL/GenBank/DDBJ whole genome shotgun (WGS) entry which is preliminary data.</text>
</comment>
<keyword evidence="1" id="KW-0472">Membrane</keyword>
<name>A0A3L7J7S3_9MICO</name>
<evidence type="ECO:0000313" key="3">
    <source>
        <dbReference type="Proteomes" id="UP000282460"/>
    </source>
</evidence>
<keyword evidence="1" id="KW-1133">Transmembrane helix</keyword>